<comment type="caution">
    <text evidence="1">The sequence shown here is derived from an EMBL/GenBank/DDBJ whole genome shotgun (WGS) entry which is preliminary data.</text>
</comment>
<evidence type="ECO:0000313" key="2">
    <source>
        <dbReference type="Proteomes" id="UP000235388"/>
    </source>
</evidence>
<dbReference type="OrthoDB" id="2506420at2759"/>
<name>A0A2N5VCY3_9BASI</name>
<evidence type="ECO:0000313" key="1">
    <source>
        <dbReference type="EMBL" id="PLW47849.1"/>
    </source>
</evidence>
<protein>
    <submittedName>
        <fullName evidence="1">Uncharacterized protein</fullName>
    </submittedName>
</protein>
<gene>
    <name evidence="1" type="ORF">PCANC_07895</name>
</gene>
<dbReference type="AlphaFoldDB" id="A0A2N5VCY3"/>
<keyword evidence="2" id="KW-1185">Reference proteome</keyword>
<dbReference type="PANTHER" id="PTHR47501:SF5">
    <property type="entry name" value="HAT C-TERMINAL DIMERISATION DOMAIN-CONTAINING PROTEIN"/>
    <property type="match status" value="1"/>
</dbReference>
<dbReference type="Proteomes" id="UP000235388">
    <property type="component" value="Unassembled WGS sequence"/>
</dbReference>
<reference evidence="1 2" key="1">
    <citation type="submission" date="2017-11" db="EMBL/GenBank/DDBJ databases">
        <title>De novo assembly and phasing of dikaryotic genomes from two isolates of Puccinia coronata f. sp. avenae, the causal agent of oat crown rust.</title>
        <authorList>
            <person name="Miller M.E."/>
            <person name="Zhang Y."/>
            <person name="Omidvar V."/>
            <person name="Sperschneider J."/>
            <person name="Schwessinger B."/>
            <person name="Raley C."/>
            <person name="Palmer J.M."/>
            <person name="Garnica D."/>
            <person name="Upadhyaya N."/>
            <person name="Rathjen J."/>
            <person name="Taylor J.M."/>
            <person name="Park R.F."/>
            <person name="Dodds P.N."/>
            <person name="Hirsch C.D."/>
            <person name="Kianian S.F."/>
            <person name="Figueroa M."/>
        </authorList>
    </citation>
    <scope>NUCLEOTIDE SEQUENCE [LARGE SCALE GENOMIC DNA]</scope>
    <source>
        <strain evidence="1">12NC29</strain>
    </source>
</reference>
<organism evidence="1 2">
    <name type="scientific">Puccinia coronata f. sp. avenae</name>
    <dbReference type="NCBI Taxonomy" id="200324"/>
    <lineage>
        <taxon>Eukaryota</taxon>
        <taxon>Fungi</taxon>
        <taxon>Dikarya</taxon>
        <taxon>Basidiomycota</taxon>
        <taxon>Pucciniomycotina</taxon>
        <taxon>Pucciniomycetes</taxon>
        <taxon>Pucciniales</taxon>
        <taxon>Pucciniaceae</taxon>
        <taxon>Puccinia</taxon>
    </lineage>
</organism>
<dbReference type="PANTHER" id="PTHR47501">
    <property type="entry name" value="TRANSPOSASE-RELATED"/>
    <property type="match status" value="1"/>
</dbReference>
<sequence length="255" mass="29035">MVVPLLDSCVRATLNQQKPDECDYSQDTDDGSIEIQPAQKKKAKQDTYTEILDYFHAPVWKTGNPPNTALNYKCKWCHNTYRGQKSLRGNLKTHRDGSLQSDKNPHGCPNCEKAKKAGVILPLSVAKNLALKETAKGNGTQAGIAGFLQFKPIFNNRVLNQILMAWQIRQALPWTRIEDPYLCAAFQFSNPKAFLYGRQWSANEAIKLYKMLKKTVFEELSGNRFAFIGAAIAYVNRDWEYVVQHLALKMIPWKH</sequence>
<accession>A0A2N5VCY3</accession>
<dbReference type="EMBL" id="PGCJ01000107">
    <property type="protein sequence ID" value="PLW47849.1"/>
    <property type="molecule type" value="Genomic_DNA"/>
</dbReference>
<proteinExistence type="predicted"/>